<dbReference type="EMBL" id="KN833784">
    <property type="protein sequence ID" value="KIK19409.1"/>
    <property type="molecule type" value="Genomic_DNA"/>
</dbReference>
<proteinExistence type="predicted"/>
<feature type="compositionally biased region" description="Polar residues" evidence="1">
    <location>
        <begin position="311"/>
        <end position="332"/>
    </location>
</feature>
<dbReference type="HOGENOM" id="CLU_837067_0_0_1"/>
<feature type="compositionally biased region" description="Polar residues" evidence="1">
    <location>
        <begin position="1"/>
        <end position="12"/>
    </location>
</feature>
<reference evidence="2 3" key="1">
    <citation type="submission" date="2014-04" db="EMBL/GenBank/DDBJ databases">
        <authorList>
            <consortium name="DOE Joint Genome Institute"/>
            <person name="Kuo A."/>
            <person name="Kohler A."/>
            <person name="Costa M.D."/>
            <person name="Nagy L.G."/>
            <person name="Floudas D."/>
            <person name="Copeland A."/>
            <person name="Barry K.W."/>
            <person name="Cichocki N."/>
            <person name="Veneault-Fourrey C."/>
            <person name="LaButti K."/>
            <person name="Lindquist E.A."/>
            <person name="Lipzen A."/>
            <person name="Lundell T."/>
            <person name="Morin E."/>
            <person name="Murat C."/>
            <person name="Sun H."/>
            <person name="Tunlid A."/>
            <person name="Henrissat B."/>
            <person name="Grigoriev I.V."/>
            <person name="Hibbett D.S."/>
            <person name="Martin F."/>
            <person name="Nordberg H.P."/>
            <person name="Cantor M.N."/>
            <person name="Hua S.X."/>
        </authorList>
    </citation>
    <scope>NUCLEOTIDE SEQUENCE [LARGE SCALE GENOMIC DNA]</scope>
    <source>
        <strain evidence="2 3">441</strain>
    </source>
</reference>
<protein>
    <submittedName>
        <fullName evidence="2">Uncharacterized protein</fullName>
    </submittedName>
</protein>
<gene>
    <name evidence="2" type="ORF">PISMIDRAFT_13680</name>
</gene>
<evidence type="ECO:0000256" key="1">
    <source>
        <dbReference type="SAM" id="MobiDB-lite"/>
    </source>
</evidence>
<organism evidence="2 3">
    <name type="scientific">Pisolithus microcarpus 441</name>
    <dbReference type="NCBI Taxonomy" id="765257"/>
    <lineage>
        <taxon>Eukaryota</taxon>
        <taxon>Fungi</taxon>
        <taxon>Dikarya</taxon>
        <taxon>Basidiomycota</taxon>
        <taxon>Agaricomycotina</taxon>
        <taxon>Agaricomycetes</taxon>
        <taxon>Agaricomycetidae</taxon>
        <taxon>Boletales</taxon>
        <taxon>Sclerodermatineae</taxon>
        <taxon>Pisolithaceae</taxon>
        <taxon>Pisolithus</taxon>
    </lineage>
</organism>
<dbReference type="AlphaFoldDB" id="A0A0C9YZL6"/>
<feature type="region of interest" description="Disordered" evidence="1">
    <location>
        <begin position="268"/>
        <end position="332"/>
    </location>
</feature>
<keyword evidence="3" id="KW-1185">Reference proteome</keyword>
<sequence>MPPAHSNRSTEGIINEPSHDGLQPNDNQMDCVSDPSDMQAGLISQEGDLPGWMVNIEVWLDALEHWPQQATLGLLENCVKMLEDQVSGYQIVMASMAHEIEMLHMHIETQENALLETKGDSAQNSDQSGLEEMPVAPEQPMELERIKLLPDWTVMVQDMATAPLDTMDIEDGWPAGSMDVEVAMEASGSGKAVDDEGNPCKMQDTMVGIQNIIGMDSPTSLTGDAHDTMLPPPTEVVEEPVLDCPITTVDDGNCSAKELDCSTQPVTLLPANSHSLPHPDDTTMQEADPDPHPTSTSHSPQAKGGPDCHATSMSQAHQGDVSDNGNISMGAT</sequence>
<dbReference type="Proteomes" id="UP000054018">
    <property type="component" value="Unassembled WGS sequence"/>
</dbReference>
<evidence type="ECO:0000313" key="3">
    <source>
        <dbReference type="Proteomes" id="UP000054018"/>
    </source>
</evidence>
<accession>A0A0C9YZL6</accession>
<name>A0A0C9YZL6_9AGAM</name>
<feature type="region of interest" description="Disordered" evidence="1">
    <location>
        <begin position="1"/>
        <end position="43"/>
    </location>
</feature>
<evidence type="ECO:0000313" key="2">
    <source>
        <dbReference type="EMBL" id="KIK19409.1"/>
    </source>
</evidence>
<reference evidence="3" key="2">
    <citation type="submission" date="2015-01" db="EMBL/GenBank/DDBJ databases">
        <title>Evolutionary Origins and Diversification of the Mycorrhizal Mutualists.</title>
        <authorList>
            <consortium name="DOE Joint Genome Institute"/>
            <consortium name="Mycorrhizal Genomics Consortium"/>
            <person name="Kohler A."/>
            <person name="Kuo A."/>
            <person name="Nagy L.G."/>
            <person name="Floudas D."/>
            <person name="Copeland A."/>
            <person name="Barry K.W."/>
            <person name="Cichocki N."/>
            <person name="Veneault-Fourrey C."/>
            <person name="LaButti K."/>
            <person name="Lindquist E.A."/>
            <person name="Lipzen A."/>
            <person name="Lundell T."/>
            <person name="Morin E."/>
            <person name="Murat C."/>
            <person name="Riley R."/>
            <person name="Ohm R."/>
            <person name="Sun H."/>
            <person name="Tunlid A."/>
            <person name="Henrissat B."/>
            <person name="Grigoriev I.V."/>
            <person name="Hibbett D.S."/>
            <person name="Martin F."/>
        </authorList>
    </citation>
    <scope>NUCLEOTIDE SEQUENCE [LARGE SCALE GENOMIC DNA]</scope>
    <source>
        <strain evidence="3">441</strain>
    </source>
</reference>